<dbReference type="Proteomes" id="UP001589755">
    <property type="component" value="Unassembled WGS sequence"/>
</dbReference>
<dbReference type="InterPro" id="IPR037923">
    <property type="entry name" value="HTH-like"/>
</dbReference>
<dbReference type="InterPro" id="IPR018062">
    <property type="entry name" value="HTH_AraC-typ_CS"/>
</dbReference>
<dbReference type="InterPro" id="IPR050204">
    <property type="entry name" value="AraC_XylS_family_regulators"/>
</dbReference>
<keyword evidence="3" id="KW-0010">Activator</keyword>
<dbReference type="Gene3D" id="2.60.120.10">
    <property type="entry name" value="Jelly Rolls"/>
    <property type="match status" value="1"/>
</dbReference>
<proteinExistence type="predicted"/>
<dbReference type="InterPro" id="IPR003313">
    <property type="entry name" value="AraC-bd"/>
</dbReference>
<keyword evidence="1" id="KW-0805">Transcription regulation</keyword>
<dbReference type="InterPro" id="IPR020449">
    <property type="entry name" value="Tscrpt_reg_AraC-type_HTH"/>
</dbReference>
<keyword evidence="7" id="KW-1185">Reference proteome</keyword>
<feature type="domain" description="HTH araC/xylS-type" evidence="5">
    <location>
        <begin position="198"/>
        <end position="278"/>
    </location>
</feature>
<protein>
    <submittedName>
        <fullName evidence="6">Helix-turn-helix domain-containing protein</fullName>
    </submittedName>
</protein>
<dbReference type="PROSITE" id="PS00041">
    <property type="entry name" value="HTH_ARAC_FAMILY_1"/>
    <property type="match status" value="1"/>
</dbReference>
<dbReference type="RefSeq" id="WP_261520447.1">
    <property type="nucleotide sequence ID" value="NZ_JAODNW010000010.1"/>
</dbReference>
<gene>
    <name evidence="6" type="ORF">ACFFJ2_12075</name>
</gene>
<dbReference type="PROSITE" id="PS01124">
    <property type="entry name" value="HTH_ARAC_FAMILY_2"/>
    <property type="match status" value="1"/>
</dbReference>
<organism evidence="6 7">
    <name type="scientific">Chelativorans intermedius</name>
    <dbReference type="NCBI Taxonomy" id="515947"/>
    <lineage>
        <taxon>Bacteria</taxon>
        <taxon>Pseudomonadati</taxon>
        <taxon>Pseudomonadota</taxon>
        <taxon>Alphaproteobacteria</taxon>
        <taxon>Hyphomicrobiales</taxon>
        <taxon>Phyllobacteriaceae</taxon>
        <taxon>Chelativorans</taxon>
    </lineage>
</organism>
<comment type="caution">
    <text evidence="6">The sequence shown here is derived from an EMBL/GenBank/DDBJ whole genome shotgun (WGS) entry which is preliminary data.</text>
</comment>
<dbReference type="Pfam" id="PF12833">
    <property type="entry name" value="HTH_18"/>
    <property type="match status" value="1"/>
</dbReference>
<evidence type="ECO:0000256" key="3">
    <source>
        <dbReference type="ARBA" id="ARBA00023159"/>
    </source>
</evidence>
<dbReference type="PRINTS" id="PR00032">
    <property type="entry name" value="HTHARAC"/>
</dbReference>
<dbReference type="InterPro" id="IPR014710">
    <property type="entry name" value="RmlC-like_jellyroll"/>
</dbReference>
<evidence type="ECO:0000259" key="5">
    <source>
        <dbReference type="PROSITE" id="PS01124"/>
    </source>
</evidence>
<dbReference type="Gene3D" id="1.10.10.60">
    <property type="entry name" value="Homeodomain-like"/>
    <property type="match status" value="2"/>
</dbReference>
<dbReference type="EMBL" id="JBHLXD010000018">
    <property type="protein sequence ID" value="MFC0209134.1"/>
    <property type="molecule type" value="Genomic_DNA"/>
</dbReference>
<evidence type="ECO:0000313" key="7">
    <source>
        <dbReference type="Proteomes" id="UP001589755"/>
    </source>
</evidence>
<dbReference type="InterPro" id="IPR018060">
    <property type="entry name" value="HTH_AraC"/>
</dbReference>
<reference evidence="6 7" key="1">
    <citation type="submission" date="2024-09" db="EMBL/GenBank/DDBJ databases">
        <authorList>
            <person name="Sun Q."/>
            <person name="Mori K."/>
        </authorList>
    </citation>
    <scope>NUCLEOTIDE SEQUENCE [LARGE SCALE GENOMIC DNA]</scope>
    <source>
        <strain evidence="6 7">CCM 8543</strain>
    </source>
</reference>
<keyword evidence="2" id="KW-0238">DNA-binding</keyword>
<evidence type="ECO:0000256" key="1">
    <source>
        <dbReference type="ARBA" id="ARBA00023015"/>
    </source>
</evidence>
<name>A0ABV6D918_9HYPH</name>
<sequence>MDKNEGGVLAGIPESALKLTLTRSTIKMQHSRTWRVDKSNSVHDLIICLTGSGSYVVDDEAHTLTPGDAMLIPAGSRFVGWHASGEAYTGVAQHFTLDLFGKHDLIAQMRIRRTVRFSRWELIEPLVHHYRDIAPASSTTLTQHHLFMFILIAFLEDAFIAWNAPPVSAVGNAEGISLAIMLAATRITADPLDGEIAERVVTDAPYNPDYFKREFRRQIGWTPRKFQEFKRMERAMNLLASGNSVSETAALVGYSDAYYFSRMFKRHIGTSPAGYKLAVRESQDGKFPRGEEDGQVIYPLVERVE</sequence>
<evidence type="ECO:0000256" key="2">
    <source>
        <dbReference type="ARBA" id="ARBA00023125"/>
    </source>
</evidence>
<dbReference type="Pfam" id="PF02311">
    <property type="entry name" value="AraC_binding"/>
    <property type="match status" value="1"/>
</dbReference>
<accession>A0ABV6D918</accession>
<dbReference type="SMART" id="SM00342">
    <property type="entry name" value="HTH_ARAC"/>
    <property type="match status" value="1"/>
</dbReference>
<dbReference type="SUPFAM" id="SSF46689">
    <property type="entry name" value="Homeodomain-like"/>
    <property type="match status" value="1"/>
</dbReference>
<keyword evidence="4" id="KW-0804">Transcription</keyword>
<dbReference type="SUPFAM" id="SSF51215">
    <property type="entry name" value="Regulatory protein AraC"/>
    <property type="match status" value="1"/>
</dbReference>
<evidence type="ECO:0000313" key="6">
    <source>
        <dbReference type="EMBL" id="MFC0209134.1"/>
    </source>
</evidence>
<dbReference type="PANTHER" id="PTHR46796">
    <property type="entry name" value="HTH-TYPE TRANSCRIPTIONAL ACTIVATOR RHAS-RELATED"/>
    <property type="match status" value="1"/>
</dbReference>
<dbReference type="InterPro" id="IPR009057">
    <property type="entry name" value="Homeodomain-like_sf"/>
</dbReference>
<evidence type="ECO:0000256" key="4">
    <source>
        <dbReference type="ARBA" id="ARBA00023163"/>
    </source>
</evidence>